<dbReference type="EMBL" id="CP003281">
    <property type="protein sequence ID" value="AFL85077.1"/>
    <property type="molecule type" value="Genomic_DNA"/>
</dbReference>
<dbReference type="RefSeq" id="WP_014773033.1">
    <property type="nucleotide sequence ID" value="NC_018010.1"/>
</dbReference>
<dbReference type="eggNOG" id="COG0438">
    <property type="taxonomic scope" value="Bacteria"/>
</dbReference>
<keyword evidence="2" id="KW-1185">Reference proteome</keyword>
<sequence length="381" mass="44384">MENSVLFVSFSGPYPPHDGKKQRTLALLKALEKQYQVDYLIIDQETDYQLAINHNENKNIRFLKINSSRSNWQRIFKKVGLLFFKDRTITNYIHQLNKEKKYQFVFSRYIQPVILVPKGIKIIADIDDDFIELYRSRIQQAKSLYKKIRLNQILFINLRKYKKLKSRVDLSILVKQEKGFQNPLILPNLPFQLLFQDEIDFIACTQPSLLFVGKLTYEPNINGIKWFIENVYPKLLEKIPDLPLTIVSTFDVIDQELDRLLKIYPAITKKINLEDIQIAYHSNAMVIAPIFQGAGTNLKVTEALLMGRPVVTTSFGAKGFEENDDFLNICEDINSFFEQTKSILERTNLGEIQETIFEKSNSKFALKDWNKDLTTGIKKII</sequence>
<protein>
    <recommendedName>
        <fullName evidence="3">Glycosyltransferase</fullName>
    </recommendedName>
</protein>
<dbReference type="STRING" id="866536.Belba_2524"/>
<organism evidence="1 2">
    <name type="scientific">Belliella baltica (strain DSM 15883 / CIP 108006 / LMG 21964 / BA134)</name>
    <dbReference type="NCBI Taxonomy" id="866536"/>
    <lineage>
        <taxon>Bacteria</taxon>
        <taxon>Pseudomonadati</taxon>
        <taxon>Bacteroidota</taxon>
        <taxon>Cytophagia</taxon>
        <taxon>Cytophagales</taxon>
        <taxon>Cyclobacteriaceae</taxon>
        <taxon>Belliella</taxon>
    </lineage>
</organism>
<evidence type="ECO:0000313" key="2">
    <source>
        <dbReference type="Proteomes" id="UP000006050"/>
    </source>
</evidence>
<reference evidence="2" key="1">
    <citation type="submission" date="2012-06" db="EMBL/GenBank/DDBJ databases">
        <title>The complete genome of Belliella baltica DSM 15883.</title>
        <authorList>
            <person name="Lucas S."/>
            <person name="Copeland A."/>
            <person name="Lapidus A."/>
            <person name="Goodwin L."/>
            <person name="Pitluck S."/>
            <person name="Peters L."/>
            <person name="Mikhailova N."/>
            <person name="Davenport K."/>
            <person name="Kyrpides N."/>
            <person name="Mavromatis K."/>
            <person name="Pagani I."/>
            <person name="Ivanova N."/>
            <person name="Ovchinnikova G."/>
            <person name="Zeytun A."/>
            <person name="Detter J.C."/>
            <person name="Han C."/>
            <person name="Land M."/>
            <person name="Hauser L."/>
            <person name="Markowitz V."/>
            <person name="Cheng J.-F."/>
            <person name="Hugenholtz P."/>
            <person name="Woyke T."/>
            <person name="Wu D."/>
            <person name="Tindall B."/>
            <person name="Pomrenke H."/>
            <person name="Brambilla E."/>
            <person name="Klenk H.-P."/>
            <person name="Eisen J.A."/>
        </authorList>
    </citation>
    <scope>NUCLEOTIDE SEQUENCE [LARGE SCALE GENOMIC DNA]</scope>
    <source>
        <strain evidence="2">DSM 15883 / CIP 108006 / LMG 21964 / BA134</strain>
    </source>
</reference>
<dbReference type="SUPFAM" id="SSF53756">
    <property type="entry name" value="UDP-Glycosyltransferase/glycogen phosphorylase"/>
    <property type="match status" value="1"/>
</dbReference>
<dbReference type="Gene3D" id="3.40.50.2000">
    <property type="entry name" value="Glycogen Phosphorylase B"/>
    <property type="match status" value="1"/>
</dbReference>
<proteinExistence type="predicted"/>
<gene>
    <name evidence="1" type="ordered locus">Belba_2524</name>
</gene>
<evidence type="ECO:0000313" key="1">
    <source>
        <dbReference type="EMBL" id="AFL85077.1"/>
    </source>
</evidence>
<name>I3Z759_BELBD</name>
<dbReference type="Proteomes" id="UP000006050">
    <property type="component" value="Chromosome"/>
</dbReference>
<dbReference type="AlphaFoldDB" id="I3Z759"/>
<dbReference type="KEGG" id="bbd:Belba_2524"/>
<dbReference type="Pfam" id="PF13692">
    <property type="entry name" value="Glyco_trans_1_4"/>
    <property type="match status" value="1"/>
</dbReference>
<dbReference type="OrthoDB" id="9807209at2"/>
<accession>I3Z759</accession>
<dbReference type="HOGENOM" id="CLU_028014_0_1_10"/>
<evidence type="ECO:0008006" key="3">
    <source>
        <dbReference type="Google" id="ProtNLM"/>
    </source>
</evidence>